<dbReference type="InterPro" id="IPR002716">
    <property type="entry name" value="PIN_dom"/>
</dbReference>
<dbReference type="OrthoDB" id="198094at2157"/>
<dbReference type="HAMAP" id="MF_00265">
    <property type="entry name" value="VapC_Nob1"/>
    <property type="match status" value="1"/>
</dbReference>
<reference evidence="7" key="2">
    <citation type="journal article" date="2000" name="J. Mol. Biol.">
        <title>Archaeal homologs of eukaryotic methylation guide small nucleolar RNAs: lessons from the Pyrococcus genomes.</title>
        <authorList>
            <person name="Gaspin C."/>
            <person name="Cavaille J."/>
            <person name="Erauso G."/>
        </authorList>
    </citation>
    <scope>NUCLEOTIDE SEQUENCE</scope>
    <source>
        <strain evidence="7">Orsay</strain>
    </source>
</reference>
<evidence type="ECO:0000313" key="9">
    <source>
        <dbReference type="Proteomes" id="UP000000810"/>
    </source>
</evidence>
<name>Q9UZI0_PYRAB</name>
<reference evidence="7" key="1">
    <citation type="submission" date="1999-07" db="EMBL/GenBank/DDBJ databases">
        <authorList>
            <person name="Genoscope"/>
        </authorList>
    </citation>
    <scope>NUCLEOTIDE SEQUENCE</scope>
    <source>
        <strain evidence="7">Orsay</strain>
    </source>
</reference>
<evidence type="ECO:0000256" key="5">
    <source>
        <dbReference type="HAMAP-Rule" id="MF_00265"/>
    </source>
</evidence>
<dbReference type="Pfam" id="PF01850">
    <property type="entry name" value="PIN"/>
    <property type="match status" value="1"/>
</dbReference>
<proteinExistence type="inferred from homology"/>
<dbReference type="GO" id="GO:0004521">
    <property type="term" value="F:RNA endonuclease activity"/>
    <property type="evidence" value="ECO:0007669"/>
    <property type="project" value="InterPro"/>
</dbReference>
<evidence type="ECO:0000313" key="10">
    <source>
        <dbReference type="Proteomes" id="UP000009139"/>
    </source>
</evidence>
<comment type="function">
    <text evidence="5">Toxic component of a toxin-antitoxin (TA) system. An RNase.</text>
</comment>
<reference evidence="7" key="3">
    <citation type="journal article" date="2001" name="Genome Res.">
        <title>Genome evolution at the genus level: comparison of three complete genomes of hyperthermophilic archaea.</title>
        <authorList>
            <person name="Lecompte O."/>
            <person name="Ripp R."/>
            <person name="Puzos-Barbe V."/>
            <person name="Duprat S."/>
            <person name="Heilig R."/>
            <person name="Dietrich J."/>
            <person name="Thierry J.C."/>
            <person name="Poch O."/>
        </authorList>
    </citation>
    <scope>NUCLEOTIDE SEQUENCE</scope>
    <source>
        <strain evidence="7">Orsay</strain>
    </source>
</reference>
<keyword evidence="2 5" id="KW-0540">Nuclease</keyword>
<dbReference type="GO" id="GO:0016075">
    <property type="term" value="P:rRNA catabolic process"/>
    <property type="evidence" value="ECO:0007669"/>
    <property type="project" value="TreeGrafter"/>
</dbReference>
<evidence type="ECO:0000313" key="7">
    <source>
        <dbReference type="EMBL" id="CAB50077.1"/>
    </source>
</evidence>
<dbReference type="SUPFAM" id="SSF88723">
    <property type="entry name" value="PIN domain-like"/>
    <property type="match status" value="1"/>
</dbReference>
<dbReference type="RefSeq" id="WP_010868283.1">
    <property type="nucleotide sequence ID" value="NC_000868.1"/>
</dbReference>
<keyword evidence="1 5" id="KW-1277">Toxin-antitoxin system</keyword>
<dbReference type="KEGG" id="pab:PAB1599"/>
<dbReference type="GO" id="GO:0090729">
    <property type="term" value="F:toxin activity"/>
    <property type="evidence" value="ECO:0007669"/>
    <property type="project" value="UniProtKB-KW"/>
</dbReference>
<evidence type="ECO:0000259" key="6">
    <source>
        <dbReference type="Pfam" id="PF01850"/>
    </source>
</evidence>
<dbReference type="EC" id="3.1.-.-" evidence="5"/>
<dbReference type="EMBL" id="AJ248286">
    <property type="protein sequence ID" value="CAB50077.1"/>
    <property type="molecule type" value="Genomic_DNA"/>
</dbReference>
<dbReference type="Proteomes" id="UP000009139">
    <property type="component" value="Chromosome"/>
</dbReference>
<dbReference type="PATRIC" id="fig|272844.11.peg.1228"/>
<gene>
    <name evidence="5" type="primary">vapC</name>
    <name evidence="7" type="ordered locus">PAB1599</name>
</gene>
<keyword evidence="4 5" id="KW-0378">Hydrolase</keyword>
<evidence type="ECO:0000256" key="3">
    <source>
        <dbReference type="ARBA" id="ARBA00022723"/>
    </source>
</evidence>
<dbReference type="HOGENOM" id="CLU_136715_2_0_2"/>
<dbReference type="PANTHER" id="PTHR42188">
    <property type="entry name" value="23S RRNA-SPECIFIC ENDONUCLEASE VAPC20"/>
    <property type="match status" value="1"/>
</dbReference>
<feature type="binding site" evidence="5">
    <location>
        <position position="111"/>
    </location>
    <ligand>
        <name>Mg(2+)</name>
        <dbReference type="ChEBI" id="CHEBI:18420"/>
    </ligand>
</feature>
<dbReference type="AlphaFoldDB" id="Q9UZI0"/>
<evidence type="ECO:0000313" key="8">
    <source>
        <dbReference type="EMBL" id="CCE70585.1"/>
    </source>
</evidence>
<reference evidence="7 9" key="4">
    <citation type="journal article" date="2003" name="Mol. Microbiol.">
        <title>An integrated analysis of the genome of the hyperthermophilic archaeon Pyrococcus abyssi.</title>
        <authorList>
            <person name="Cohen G."/>
            <person name="Barbe V."/>
            <person name="Flament D."/>
            <person name="Galperin M."/>
            <person name="Heilig R."/>
            <person name="Ripp R."/>
            <person name="Lecompte O."/>
            <person name="Prieur D."/>
            <person name="Poch O."/>
            <person name="Quellerou J."/>
            <person name="Thierry J.C."/>
            <person name="Van der Oost J."/>
            <person name="Weissenbach J."/>
            <person name="Zivanovic Y."/>
            <person name="Forterre P."/>
        </authorList>
    </citation>
    <scope>NUCLEOTIDE SEQUENCE [LARGE SCALE GENOMIC DNA]</scope>
    <source>
        <strain evidence="9">GE5 / Orsay</strain>
        <strain evidence="7">Orsay</strain>
    </source>
</reference>
<dbReference type="STRING" id="272844.PAB1599"/>
<dbReference type="Proteomes" id="UP000000810">
    <property type="component" value="Chromosome"/>
</dbReference>
<comment type="similarity">
    <text evidence="5">Belongs to the PINc/VapC protein family.</text>
</comment>
<dbReference type="PIR" id="H75096">
    <property type="entry name" value="H75096"/>
</dbReference>
<dbReference type="CDD" id="cd18680">
    <property type="entry name" value="PIN_MtVapC20-like"/>
    <property type="match status" value="1"/>
</dbReference>
<evidence type="ECO:0000256" key="4">
    <source>
        <dbReference type="ARBA" id="ARBA00022801"/>
    </source>
</evidence>
<keyword evidence="3 5" id="KW-0479">Metal-binding</keyword>
<feature type="binding site" evidence="5">
    <location>
        <position position="13"/>
    </location>
    <ligand>
        <name>Mg(2+)</name>
        <dbReference type="ChEBI" id="CHEBI:18420"/>
    </ligand>
</feature>
<keyword evidence="5" id="KW-0460">Magnesium</keyword>
<accession>Q9UZI0</accession>
<evidence type="ECO:0000256" key="2">
    <source>
        <dbReference type="ARBA" id="ARBA00022722"/>
    </source>
</evidence>
<dbReference type="GO" id="GO:0016787">
    <property type="term" value="F:hydrolase activity"/>
    <property type="evidence" value="ECO:0007669"/>
    <property type="project" value="UniProtKB-KW"/>
</dbReference>
<dbReference type="GO" id="GO:0000287">
    <property type="term" value="F:magnesium ion binding"/>
    <property type="evidence" value="ECO:0007669"/>
    <property type="project" value="UniProtKB-UniRule"/>
</dbReference>
<keyword evidence="9" id="KW-1185">Reference proteome</keyword>
<keyword evidence="5" id="KW-0800">Toxin</keyword>
<comment type="cofactor">
    <cofactor evidence="5">
        <name>Mg(2+)</name>
        <dbReference type="ChEBI" id="CHEBI:18420"/>
    </cofactor>
</comment>
<dbReference type="PANTHER" id="PTHR42188:SF1">
    <property type="entry name" value="23S RRNA-SPECIFIC ENDONUCLEASE VAPC20"/>
    <property type="match status" value="1"/>
</dbReference>
<protein>
    <recommendedName>
        <fullName evidence="5">Ribonuclease VapC</fullName>
        <shortName evidence="5">RNase VapC</shortName>
        <ecNumber evidence="5">3.1.-.-</ecNumber>
    </recommendedName>
    <alternativeName>
        <fullName evidence="5">Putative toxin VapC</fullName>
    </alternativeName>
</protein>
<sequence>MVKRMKSKLVYIDTGALIAFFDKRDKNHKIAVSYFESAILNGVRFVVGRPVLMEFINGASKVNGKRVAIQLKNLIYSSRYILIENETERDWEKAWEIFEKFDDQDGMDLVDCLSFAIMERLGIKKAFTFDSDFETYGFIVVPRSQSNY</sequence>
<dbReference type="InterPro" id="IPR029060">
    <property type="entry name" value="PIN-like_dom_sf"/>
</dbReference>
<organism evidence="7 9">
    <name type="scientific">Pyrococcus abyssi (strain GE5 / Orsay)</name>
    <dbReference type="NCBI Taxonomy" id="272844"/>
    <lineage>
        <taxon>Archaea</taxon>
        <taxon>Methanobacteriati</taxon>
        <taxon>Methanobacteriota</taxon>
        <taxon>Thermococci</taxon>
        <taxon>Thermococcales</taxon>
        <taxon>Thermococcaceae</taxon>
        <taxon>Pyrococcus</taxon>
    </lineage>
</organism>
<dbReference type="InterPro" id="IPR022907">
    <property type="entry name" value="VapC_family"/>
</dbReference>
<evidence type="ECO:0000256" key="1">
    <source>
        <dbReference type="ARBA" id="ARBA00022649"/>
    </source>
</evidence>
<dbReference type="Gene3D" id="3.40.50.1010">
    <property type="entry name" value="5'-nuclease"/>
    <property type="match status" value="1"/>
</dbReference>
<dbReference type="EMBL" id="HE613800">
    <property type="protein sequence ID" value="CCE70585.1"/>
    <property type="molecule type" value="Genomic_DNA"/>
</dbReference>
<feature type="domain" description="PIN" evidence="6">
    <location>
        <begin position="10"/>
        <end position="137"/>
    </location>
</feature>
<dbReference type="InterPro" id="IPR039018">
    <property type="entry name" value="VapC20-like"/>
</dbReference>
<dbReference type="eggNOG" id="arCOG04502">
    <property type="taxonomic scope" value="Archaea"/>
</dbReference>
<reference evidence="8 10" key="5">
    <citation type="journal article" date="2012" name="Curr. Microbiol.">
        <title>Re-annotation of two hyperthermophilic archaea Pyrococcus abyssi GE5 and Pyrococcus furiosus DSM 3638.</title>
        <authorList>
            <person name="Gao J."/>
            <person name="Wang J."/>
        </authorList>
    </citation>
    <scope>GENOME REANNOTATION</scope>
    <source>
        <strain evidence="8">GE5</strain>
        <strain evidence="10">GE5 / Orsay</strain>
    </source>
</reference>